<dbReference type="EMBL" id="JAVKPH010000015">
    <property type="protein sequence ID" value="MDR5653661.1"/>
    <property type="molecule type" value="Genomic_DNA"/>
</dbReference>
<comment type="caution">
    <text evidence="8">The sequence shown here is derived from an EMBL/GenBank/DDBJ whole genome shotgun (WGS) entry which is preliminary data.</text>
</comment>
<dbReference type="InterPro" id="IPR011049">
    <property type="entry name" value="Serralysin-like_metalloprot_C"/>
</dbReference>
<protein>
    <submittedName>
        <fullName evidence="8">Calcium-binding protein</fullName>
    </submittedName>
</protein>
<dbReference type="Pfam" id="PF00353">
    <property type="entry name" value="HemolysinCabind"/>
    <property type="match status" value="4"/>
</dbReference>
<evidence type="ECO:0000256" key="3">
    <source>
        <dbReference type="ARBA" id="ARBA00022525"/>
    </source>
</evidence>
<keyword evidence="7" id="KW-0472">Membrane</keyword>
<organism evidence="8 9">
    <name type="scientific">Ruixingdingia sedimenti</name>
    <dbReference type="NCBI Taxonomy" id="3073604"/>
    <lineage>
        <taxon>Bacteria</taxon>
        <taxon>Pseudomonadati</taxon>
        <taxon>Pseudomonadota</taxon>
        <taxon>Alphaproteobacteria</taxon>
        <taxon>Rhodobacterales</taxon>
        <taxon>Paracoccaceae</taxon>
        <taxon>Ruixingdingia</taxon>
    </lineage>
</organism>
<dbReference type="InterPro" id="IPR003995">
    <property type="entry name" value="RTX_toxin_determinant-A"/>
</dbReference>
<evidence type="ECO:0000256" key="6">
    <source>
        <dbReference type="ARBA" id="ARBA00023026"/>
    </source>
</evidence>
<sequence>MPLNLIFTLADSYTLADDGIPGNNMSVIRDGTGTVIFTLAHPADDLGFTASAPGVNLTLNLTDTLGNANLTVGNLTSAANSPETITIGNVRTNATVTLAANSSIRELGSDPGADIVAGTLVFGAGTGIGTAGNAMETQTSMMEARTVTGGINIRNFGAVQIGGASNDVAGLQVVTSGNITLTNVGSILLGDETGFESVRGGSTSGNVTLIAEGFDSDILGVVNSDAIAAPGGNITLEAGRDVAFGIIGANFDNDVRARGRIVITAGRDFLIDGFADLASDDFGAGTGGNVSITAGRNIHVRSITGADGSIFANGTAGADVILTTGANGALIVDPASIGSAQPIASNSGDVVVNADRVLINAASGIGAAAGQVRIATATAGREIWLGSAGDGAFALELSDAELDRIFAPTLSIGNNLTGQITVSSAISPANAANLVLRSGGDIAVNAGIATTGSLELRAGDSLRTSAAISVGGALSIFVDTVGNDGGTGGFVYLGGAITGATSIAIHGGADNDTLRGAESVDQSVYGKGGNDTIVSSGEGHYFGGAGNDLMSAGLSSGLVPEMLDGGGGIDTLDTQLFAGAYVIDLATGATNFSYESFINFENVITGDGHDQITGTAGNNTITGNGGNDTLSGRAGNDQLIGGQGEDVLRGEAGNDTLRGGGLADELYGGQQNDALYGDGGNDVLAGGGGADTLYGGAGNDRLLGGLAKDLLFGGAGADQFVFRTAAEAGAGGGRDVIGDFVSGTDKIHLGAMQDGMAFIGTGGFTGVAGQVRFNVAQGSVMGDLDGDGVADFAIELTGVASVAAADFIF</sequence>
<evidence type="ECO:0000256" key="7">
    <source>
        <dbReference type="ARBA" id="ARBA00023136"/>
    </source>
</evidence>
<keyword evidence="4" id="KW-0800">Toxin</keyword>
<evidence type="ECO:0000313" key="9">
    <source>
        <dbReference type="Proteomes" id="UP001247754"/>
    </source>
</evidence>
<evidence type="ECO:0000256" key="5">
    <source>
        <dbReference type="ARBA" id="ARBA00022737"/>
    </source>
</evidence>
<evidence type="ECO:0000256" key="4">
    <source>
        <dbReference type="ARBA" id="ARBA00022656"/>
    </source>
</evidence>
<keyword evidence="3" id="KW-0964">Secreted</keyword>
<evidence type="ECO:0000313" key="8">
    <source>
        <dbReference type="EMBL" id="MDR5653661.1"/>
    </source>
</evidence>
<dbReference type="Gene3D" id="2.150.10.10">
    <property type="entry name" value="Serralysin-like metalloprotease, C-terminal"/>
    <property type="match status" value="2"/>
</dbReference>
<dbReference type="RefSeq" id="WP_310457896.1">
    <property type="nucleotide sequence ID" value="NZ_JAVKPH010000015.1"/>
</dbReference>
<dbReference type="InterPro" id="IPR050557">
    <property type="entry name" value="RTX_toxin/Mannuronan_C5-epim"/>
</dbReference>
<dbReference type="InterPro" id="IPR018511">
    <property type="entry name" value="Hemolysin-typ_Ca-bd_CS"/>
</dbReference>
<accession>A0ABU1F9W2</accession>
<evidence type="ECO:0000256" key="2">
    <source>
        <dbReference type="ARBA" id="ARBA00004613"/>
    </source>
</evidence>
<keyword evidence="5" id="KW-0677">Repeat</keyword>
<dbReference type="PANTHER" id="PTHR38340">
    <property type="entry name" value="S-LAYER PROTEIN"/>
    <property type="match status" value="1"/>
</dbReference>
<gene>
    <name evidence="8" type="ORF">RGD00_13670</name>
</gene>
<dbReference type="PRINTS" id="PR00313">
    <property type="entry name" value="CABNDNGRPT"/>
</dbReference>
<dbReference type="SUPFAM" id="SSF51120">
    <property type="entry name" value="beta-Roll"/>
    <property type="match status" value="2"/>
</dbReference>
<proteinExistence type="predicted"/>
<dbReference type="PANTHER" id="PTHR38340:SF1">
    <property type="entry name" value="S-LAYER PROTEIN"/>
    <property type="match status" value="1"/>
</dbReference>
<comment type="subcellular location">
    <subcellularLocation>
        <location evidence="1">Membrane</location>
    </subcellularLocation>
    <subcellularLocation>
        <location evidence="2">Secreted</location>
    </subcellularLocation>
</comment>
<evidence type="ECO:0000256" key="1">
    <source>
        <dbReference type="ARBA" id="ARBA00004370"/>
    </source>
</evidence>
<keyword evidence="6" id="KW-0843">Virulence</keyword>
<dbReference type="PRINTS" id="PR01488">
    <property type="entry name" value="RTXTOXINA"/>
</dbReference>
<dbReference type="PROSITE" id="PS00330">
    <property type="entry name" value="HEMOLYSIN_CALCIUM"/>
    <property type="match status" value="2"/>
</dbReference>
<reference evidence="8 9" key="1">
    <citation type="submission" date="2023-09" db="EMBL/GenBank/DDBJ databases">
        <title>Xinfangfangia sedmenti sp. nov., isolated the sedment.</title>
        <authorList>
            <person name="Xu L."/>
        </authorList>
    </citation>
    <scope>NUCLEOTIDE SEQUENCE [LARGE SCALE GENOMIC DNA]</scope>
    <source>
        <strain evidence="8 9">LG-4</strain>
    </source>
</reference>
<name>A0ABU1F9W2_9RHOB</name>
<dbReference type="InterPro" id="IPR001343">
    <property type="entry name" value="Hemolysn_Ca-bd"/>
</dbReference>
<dbReference type="Proteomes" id="UP001247754">
    <property type="component" value="Unassembled WGS sequence"/>
</dbReference>
<keyword evidence="9" id="KW-1185">Reference proteome</keyword>